<organism evidence="1 2">
    <name type="scientific">Pseudomonas cremoris</name>
    <dbReference type="NCBI Taxonomy" id="2724178"/>
    <lineage>
        <taxon>Bacteria</taxon>
        <taxon>Pseudomonadati</taxon>
        <taxon>Pseudomonadota</taxon>
        <taxon>Gammaproteobacteria</taxon>
        <taxon>Pseudomonadales</taxon>
        <taxon>Pseudomonadaceae</taxon>
        <taxon>Pseudomonas</taxon>
    </lineage>
</organism>
<dbReference type="RefSeq" id="WP_185712026.1">
    <property type="nucleotide sequence ID" value="NZ_JAAXCY010000002.1"/>
</dbReference>
<proteinExistence type="predicted"/>
<evidence type="ECO:0000313" key="2">
    <source>
        <dbReference type="Proteomes" id="UP000520513"/>
    </source>
</evidence>
<sequence length="476" mass="56389">MTEFMYRFRPVKRLLGESDKDGELEGQYIYFASPQQLNDPLEGYKDIYFDGDKIVWKNLIKHYVRCLINSCLELIHRIDEVPTRKINVFASADTSITELNELNQEIFESLTSEQCIQNFISNIGIGRKLKRWELLAHLQILHFYFFESIFEIFFTKGFLAKPYKKNSEERNEILIILKELLPQLLIDASSAKAQESEFLQTYRKNSEKLLLKRYKTHKTGKEYLFFVNFEFPEAYCREIERLLYPSWYTACFMSSCSDSSIWGSYGGYHQDVCLKFRTEKVQDYTALTLTSPSSEDRSGIVWRPTQFEFREVSYDKSFVNIDFFKSMGNLPVPVLLNTWFKGEKGEISSCAEEMLTSEQKWREHYWDNFNHSATVKLRAWSQEKESRLIQYSMMRNLEDNELRKLRYDFNSLEGIIFGINTTMENKIKIISKIESLCAKHKRSNFSFYQARYNEDSREISHDKLEAIQIGYKEPET</sequence>
<evidence type="ECO:0000313" key="1">
    <source>
        <dbReference type="EMBL" id="MBC2405469.1"/>
    </source>
</evidence>
<protein>
    <submittedName>
        <fullName evidence="1">DUF2971 domain-containing protein</fullName>
    </submittedName>
</protein>
<accession>A0A7X1AJ23</accession>
<comment type="caution">
    <text evidence="1">The sequence shown here is derived from an EMBL/GenBank/DDBJ whole genome shotgun (WGS) entry which is preliminary data.</text>
</comment>
<dbReference type="AlphaFoldDB" id="A0A7X1AJ23"/>
<reference evidence="1 2" key="1">
    <citation type="submission" date="2020-04" db="EMBL/GenBank/DDBJ databases">
        <title>Pseudomonas crami sp. nov., a novel proteolytic bacterial species isolated from cream.</title>
        <authorList>
            <person name="Hofmann K."/>
            <person name="Woller A."/>
            <person name="Huptas C."/>
            <person name="Wenning M."/>
            <person name="Scherer S."/>
            <person name="Doll E.V."/>
        </authorList>
    </citation>
    <scope>NUCLEOTIDE SEQUENCE [LARGE SCALE GENOMIC DNA]</scope>
    <source>
        <strain evidence="1 2">WS 5106</strain>
    </source>
</reference>
<dbReference type="EMBL" id="JAAXCY010000002">
    <property type="protein sequence ID" value="MBC2405469.1"/>
    <property type="molecule type" value="Genomic_DNA"/>
</dbReference>
<dbReference type="Proteomes" id="UP000520513">
    <property type="component" value="Unassembled WGS sequence"/>
</dbReference>
<name>A0A7X1AJ23_9PSED</name>
<gene>
    <name evidence="1" type="ORF">HF257_05600</name>
</gene>